<feature type="domain" description="N-acetyltransferase" evidence="2">
    <location>
        <begin position="104"/>
        <end position="253"/>
    </location>
</feature>
<protein>
    <submittedName>
        <fullName evidence="3">(Perigord truffle) hypothetical protein</fullName>
    </submittedName>
</protein>
<sequence length="609" mass="68068">MADQTATDHQRAMQHQQQQQHQQTRDSLSSSPSRHSSTNSALENPDAQVLPPPNPNPVLHPRSVYLRDHVSIATVHPVMHTSQIPASLIAFLWTEVNNEIERGNTYPLEEPMSLEKFTSYWFGTFGAVMLLGGKEEQTDLLVERDWSTQCLGTFYVKPNYPGRSSHICSAGFLTTFAARGKGCGKHLGEAYLDYAPKLGYTYSMFNLVYETNIASCKIWDSLGFKRIGKVKGAGRLRSSNYLVDAIIFGRDLNDDEDYVSDERFDKIRFYLEKGKYPPTADRSEKSRLRSAATHYKLENGKLMLKDKEVVSDGQMQYEIARSIHCQSHGGINKTTASIAEKFHWVRIKETVSQVIRNCAECKEHAKAPVVKGDRFNGSPVNSTPPQPQQQQQQPQQPGQQHPHPHPHPHPQQQQQQQQQLPLSLTLPQQQLQQPQLQQISPNTQALLIQRQQQQQAAAARAAAAQMDIPVDPAMMEDVQHTHHIPQQFAPVANMRMDAAPPPHGPDNTATAAVTINVNQTMGGTSAQASHQQRAAAVAAARAALSEGDVLTEEDRTMRDQHLMDRLMAEMKREPGQDMTVPFQGAVGVGVEDDDTAVARQLREDMEIER</sequence>
<dbReference type="KEGG" id="tml:GSTUM_00007532001"/>
<dbReference type="Pfam" id="PF00583">
    <property type="entry name" value="Acetyltransf_1"/>
    <property type="match status" value="1"/>
</dbReference>
<feature type="compositionally biased region" description="Low complexity" evidence="1">
    <location>
        <begin position="14"/>
        <end position="40"/>
    </location>
</feature>
<dbReference type="PANTHER" id="PTHR43138">
    <property type="entry name" value="ACETYLTRANSFERASE, GNAT FAMILY"/>
    <property type="match status" value="1"/>
</dbReference>
<dbReference type="Proteomes" id="UP000006911">
    <property type="component" value="Unassembled WGS sequence"/>
</dbReference>
<evidence type="ECO:0000313" key="3">
    <source>
        <dbReference type="EMBL" id="CAZ83731.1"/>
    </source>
</evidence>
<dbReference type="GO" id="GO:0005634">
    <property type="term" value="C:nucleus"/>
    <property type="evidence" value="ECO:0007669"/>
    <property type="project" value="TreeGrafter"/>
</dbReference>
<dbReference type="InterPro" id="IPR016181">
    <property type="entry name" value="Acyl_CoA_acyltransferase"/>
</dbReference>
<feature type="compositionally biased region" description="Low complexity" evidence="1">
    <location>
        <begin position="410"/>
        <end position="420"/>
    </location>
</feature>
<dbReference type="OMA" id="IASCKIW"/>
<feature type="region of interest" description="Disordered" evidence="1">
    <location>
        <begin position="1"/>
        <end position="61"/>
    </location>
</feature>
<dbReference type="InterPro" id="IPR015416">
    <property type="entry name" value="Znf_H2C2_histone_UAS-bd"/>
</dbReference>
<evidence type="ECO:0000256" key="1">
    <source>
        <dbReference type="SAM" id="MobiDB-lite"/>
    </source>
</evidence>
<dbReference type="InParanoid" id="D5GGK1"/>
<dbReference type="GeneID" id="9181701"/>
<dbReference type="Pfam" id="PF09337">
    <property type="entry name" value="zf-H2C2"/>
    <property type="match status" value="1"/>
</dbReference>
<dbReference type="Gene3D" id="1.10.340.70">
    <property type="match status" value="1"/>
</dbReference>
<feature type="region of interest" description="Disordered" evidence="1">
    <location>
        <begin position="369"/>
        <end position="420"/>
    </location>
</feature>
<keyword evidence="4" id="KW-1185">Reference proteome</keyword>
<feature type="compositionally biased region" description="Low complexity" evidence="1">
    <location>
        <begin position="388"/>
        <end position="401"/>
    </location>
</feature>
<dbReference type="SUPFAM" id="SSF55729">
    <property type="entry name" value="Acyl-CoA N-acyltransferases (Nat)"/>
    <property type="match status" value="1"/>
</dbReference>
<dbReference type="Gene3D" id="3.40.630.30">
    <property type="match status" value="1"/>
</dbReference>
<dbReference type="GO" id="GO:0016747">
    <property type="term" value="F:acyltransferase activity, transferring groups other than amino-acyl groups"/>
    <property type="evidence" value="ECO:0007669"/>
    <property type="project" value="InterPro"/>
</dbReference>
<dbReference type="InterPro" id="IPR000182">
    <property type="entry name" value="GNAT_dom"/>
</dbReference>
<dbReference type="RefSeq" id="XP_002839540.1">
    <property type="nucleotide sequence ID" value="XM_002839494.1"/>
</dbReference>
<name>D5GGK1_TUBMM</name>
<feature type="compositionally biased region" description="Basic and acidic residues" evidence="1">
    <location>
        <begin position="1"/>
        <end position="11"/>
    </location>
</feature>
<dbReference type="FunCoup" id="D5GGK1">
    <property type="interactions" value="1044"/>
</dbReference>
<gene>
    <name evidence="3" type="ORF">GSTUM_00007532001</name>
</gene>
<dbReference type="EMBL" id="FN430275">
    <property type="protein sequence ID" value="CAZ83731.1"/>
    <property type="molecule type" value="Genomic_DNA"/>
</dbReference>
<organism evidence="3 4">
    <name type="scientific">Tuber melanosporum (strain Mel28)</name>
    <name type="common">Perigord black truffle</name>
    <dbReference type="NCBI Taxonomy" id="656061"/>
    <lineage>
        <taxon>Eukaryota</taxon>
        <taxon>Fungi</taxon>
        <taxon>Dikarya</taxon>
        <taxon>Ascomycota</taxon>
        <taxon>Pezizomycotina</taxon>
        <taxon>Pezizomycetes</taxon>
        <taxon>Pezizales</taxon>
        <taxon>Tuberaceae</taxon>
        <taxon>Tuber</taxon>
    </lineage>
</organism>
<reference evidence="3 4" key="1">
    <citation type="journal article" date="2010" name="Nature">
        <title>Perigord black truffle genome uncovers evolutionary origins and mechanisms of symbiosis.</title>
        <authorList>
            <person name="Martin F."/>
            <person name="Kohler A."/>
            <person name="Murat C."/>
            <person name="Balestrini R."/>
            <person name="Coutinho P.M."/>
            <person name="Jaillon O."/>
            <person name="Montanini B."/>
            <person name="Morin E."/>
            <person name="Noel B."/>
            <person name="Percudani R."/>
            <person name="Porcel B."/>
            <person name="Rubini A."/>
            <person name="Amicucci A."/>
            <person name="Amselem J."/>
            <person name="Anthouard V."/>
            <person name="Arcioni S."/>
            <person name="Artiguenave F."/>
            <person name="Aury J.M."/>
            <person name="Ballario P."/>
            <person name="Bolchi A."/>
            <person name="Brenna A."/>
            <person name="Brun A."/>
            <person name="Buee M."/>
            <person name="Cantarel B."/>
            <person name="Chevalier G."/>
            <person name="Couloux A."/>
            <person name="Da Silva C."/>
            <person name="Denoeud F."/>
            <person name="Duplessis S."/>
            <person name="Ghignone S."/>
            <person name="Hilselberger B."/>
            <person name="Iotti M."/>
            <person name="Marcais B."/>
            <person name="Mello A."/>
            <person name="Miranda M."/>
            <person name="Pacioni G."/>
            <person name="Quesneville H."/>
            <person name="Riccioni C."/>
            <person name="Ruotolo R."/>
            <person name="Splivallo R."/>
            <person name="Stocchi V."/>
            <person name="Tisserant E."/>
            <person name="Viscomi A.R."/>
            <person name="Zambonelli A."/>
            <person name="Zampieri E."/>
            <person name="Henrissat B."/>
            <person name="Lebrun M.H."/>
            <person name="Paolocci F."/>
            <person name="Bonfante P."/>
            <person name="Ottonello S."/>
            <person name="Wincker P."/>
        </authorList>
    </citation>
    <scope>NUCLEOTIDE SEQUENCE [LARGE SCALE GENOMIC DNA]</scope>
    <source>
        <strain evidence="3 4">Mel28</strain>
    </source>
</reference>
<dbReference type="InterPro" id="IPR052742">
    <property type="entry name" value="Mito_N-acetyltransferase"/>
</dbReference>
<dbReference type="PROSITE" id="PS51186">
    <property type="entry name" value="GNAT"/>
    <property type="match status" value="1"/>
</dbReference>
<dbReference type="PANTHER" id="PTHR43138:SF2">
    <property type="entry name" value="PROTEIN SPT10"/>
    <property type="match status" value="1"/>
</dbReference>
<dbReference type="AlphaFoldDB" id="D5GGK1"/>
<evidence type="ECO:0000313" key="4">
    <source>
        <dbReference type="Proteomes" id="UP000006911"/>
    </source>
</evidence>
<proteinExistence type="predicted"/>
<accession>D5GGK1</accession>
<dbReference type="STRING" id="656061.D5GGK1"/>
<evidence type="ECO:0000259" key="2">
    <source>
        <dbReference type="PROSITE" id="PS51186"/>
    </source>
</evidence>
<dbReference type="eggNOG" id="ENOG502QRFX">
    <property type="taxonomic scope" value="Eukaryota"/>
</dbReference>
<dbReference type="HOGENOM" id="CLU_013985_42_5_1"/>